<keyword evidence="3 9" id="KW-0547">Nucleotide-binding</keyword>
<evidence type="ECO:0000256" key="5">
    <source>
        <dbReference type="ARBA" id="ARBA00023134"/>
    </source>
</evidence>
<dbReference type="InterPro" id="IPR027417">
    <property type="entry name" value="P-loop_NTPase"/>
</dbReference>
<dbReference type="Pfam" id="PF00023">
    <property type="entry name" value="Ank"/>
    <property type="match status" value="1"/>
</dbReference>
<sequence length="752" mass="87658">MNSIDINSHLPYLRHSAYTHQQNRHMSISTNSKTTHSSLSTYSSKKFNSIPLLIQLCSHPDENYAYRTMRTLFSSHYSNSPNVHDEFDCNVLMYSLRYQRYKLFELLLNEISFDINFRAKDRQGNTILHYAILYGGNDTQIINKLIEKFNKFAIEIDERNNYGFTPLLLAAFCGRYDIVLSLLTQTDASPFVRDNIQFKSMFDYIEIDMKHREFIYQCQNSRQSPLSNPESKRLRARFHRTVHSRQETSFQTSQHNNNNNNNNNIFETIFPRAVENESNLLRSSIIACYDFEYFYSSLRHLLSYLKRRYPRIKTLQLLEDSQDTTITSKRALQRENSKVNVHQIFNLFDPNLRPKVTPLKPPVQKVLSTTRMPMTFKRLVTSQSQGLRKKLLPSKMGLCASGMSSEEREAMERSKALDKQLKEDAERAAKDVKLLLLGAGESGKSTILKQMKIIHMDGYSKEDFEQYREVVYSNTIQSLATIIRAMETLNIQFSSSDRERDAAMVLDKISRMADTEPFESELLDAMKKLWNDNGVQQCFNRSNEYQLNDSAKYFLDKLDEIGSPQYLPSTQDILRTRVKTTGIVEINFTFKDLNFRVFDVGGQRSERKKWIHCFEDVTAIIFIVALSEYDQVLVEDETTNRMHESLRLFDSICNNKWFVNTSIILFLNKKDLFAEKITRSSLRKCFPEYQGKDEYTEASEYIQAQFVAQNKSEQKEIYCHLTCATDTQNVQFVFDAVTDVIITNNLRASGLY</sequence>
<evidence type="ECO:0000256" key="2">
    <source>
        <dbReference type="ARBA" id="ARBA00022723"/>
    </source>
</evidence>
<comment type="subunit">
    <text evidence="1">G proteins are composed of 3 units; alpha, beta and gamma. The alpha chain contains the guanine nucleotide binding site.</text>
</comment>
<comment type="function">
    <text evidence="8">Guanine nucleotide-binding proteins (G proteins) are involved as modulators or transducers in various transmembrane signaling systems. The G(o) protein function is not clear.</text>
</comment>
<dbReference type="GO" id="GO:0005834">
    <property type="term" value="C:heterotrimeric G-protein complex"/>
    <property type="evidence" value="ECO:0007669"/>
    <property type="project" value="TreeGrafter"/>
</dbReference>
<dbReference type="Pfam" id="PF00503">
    <property type="entry name" value="G-alpha"/>
    <property type="match status" value="1"/>
</dbReference>
<evidence type="ECO:0000256" key="6">
    <source>
        <dbReference type="ARBA" id="ARBA00023224"/>
    </source>
</evidence>
<accession>A0A814EI46</accession>
<feature type="binding site" evidence="9">
    <location>
        <begin position="441"/>
        <end position="446"/>
    </location>
    <ligand>
        <name>GTP</name>
        <dbReference type="ChEBI" id="CHEBI:37565"/>
    </ligand>
</feature>
<evidence type="ECO:0000256" key="9">
    <source>
        <dbReference type="PIRSR" id="PIRSR601019-1"/>
    </source>
</evidence>
<dbReference type="PANTHER" id="PTHR10218:SF243">
    <property type="entry name" value="GUANINE NUCLEOTIDE-BINDING PROTEIN ALPHA-7 SUBUNIT"/>
    <property type="match status" value="1"/>
</dbReference>
<feature type="binding site" evidence="10">
    <location>
        <position position="445"/>
    </location>
    <ligand>
        <name>Mg(2+)</name>
        <dbReference type="ChEBI" id="CHEBI:18420"/>
    </ligand>
</feature>
<evidence type="ECO:0000256" key="8">
    <source>
        <dbReference type="ARBA" id="ARBA00056450"/>
    </source>
</evidence>
<feature type="repeat" description="ANK" evidence="11">
    <location>
        <begin position="162"/>
        <end position="195"/>
    </location>
</feature>
<feature type="binding site" evidence="9">
    <location>
        <begin position="599"/>
        <end position="603"/>
    </location>
    <ligand>
        <name>GTP</name>
        <dbReference type="ChEBI" id="CHEBI:37565"/>
    </ligand>
</feature>
<feature type="binding site" evidence="9">
    <location>
        <begin position="549"/>
        <end position="550"/>
    </location>
    <ligand>
        <name>GTP</name>
        <dbReference type="ChEBI" id="CHEBI:37565"/>
    </ligand>
</feature>
<dbReference type="AlphaFoldDB" id="A0A814EI46"/>
<dbReference type="GO" id="GO:0046872">
    <property type="term" value="F:metal ion binding"/>
    <property type="evidence" value="ECO:0007669"/>
    <property type="project" value="UniProtKB-KW"/>
</dbReference>
<dbReference type="InterPro" id="IPR001019">
    <property type="entry name" value="Gprotein_alpha_su"/>
</dbReference>
<proteinExistence type="predicted"/>
<dbReference type="GO" id="GO:0001664">
    <property type="term" value="F:G protein-coupled receptor binding"/>
    <property type="evidence" value="ECO:0007669"/>
    <property type="project" value="TreeGrafter"/>
</dbReference>
<dbReference type="FunFam" id="3.40.50.300:FF:000720">
    <property type="entry name" value="Guanine nucleotide-binding protein G(k) subunit alpha"/>
    <property type="match status" value="1"/>
</dbReference>
<dbReference type="GO" id="GO:0007188">
    <property type="term" value="P:adenylate cyclase-modulating G protein-coupled receptor signaling pathway"/>
    <property type="evidence" value="ECO:0007669"/>
    <property type="project" value="InterPro"/>
</dbReference>
<keyword evidence="11" id="KW-0040">ANK repeat</keyword>
<dbReference type="SUPFAM" id="SSF52540">
    <property type="entry name" value="P-loop containing nucleoside triphosphate hydrolases"/>
    <property type="match status" value="1"/>
</dbReference>
<protein>
    <submittedName>
        <fullName evidence="12">Uncharacterized protein</fullName>
    </submittedName>
</protein>
<organism evidence="12 13">
    <name type="scientific">Rotaria sordida</name>
    <dbReference type="NCBI Taxonomy" id="392033"/>
    <lineage>
        <taxon>Eukaryota</taxon>
        <taxon>Metazoa</taxon>
        <taxon>Spiralia</taxon>
        <taxon>Gnathifera</taxon>
        <taxon>Rotifera</taxon>
        <taxon>Eurotatoria</taxon>
        <taxon>Bdelloidea</taxon>
        <taxon>Philodinida</taxon>
        <taxon>Philodinidae</taxon>
        <taxon>Rotaria</taxon>
    </lineage>
</organism>
<evidence type="ECO:0000256" key="11">
    <source>
        <dbReference type="PROSITE-ProRule" id="PRU00023"/>
    </source>
</evidence>
<keyword evidence="2 10" id="KW-0479">Metal-binding</keyword>
<dbReference type="PROSITE" id="PS50088">
    <property type="entry name" value="ANK_REPEAT"/>
    <property type="match status" value="1"/>
</dbReference>
<dbReference type="GO" id="GO:0003924">
    <property type="term" value="F:GTPase activity"/>
    <property type="evidence" value="ECO:0007669"/>
    <property type="project" value="InterPro"/>
</dbReference>
<dbReference type="InterPro" id="IPR011025">
    <property type="entry name" value="GproteinA_insert"/>
</dbReference>
<dbReference type="InterPro" id="IPR002110">
    <property type="entry name" value="Ankyrin_rpt"/>
</dbReference>
<feature type="binding site" evidence="9">
    <location>
        <position position="724"/>
    </location>
    <ligand>
        <name>GTP</name>
        <dbReference type="ChEBI" id="CHEBI:37565"/>
    </ligand>
</feature>
<dbReference type="GO" id="GO:0005737">
    <property type="term" value="C:cytoplasm"/>
    <property type="evidence" value="ECO:0007669"/>
    <property type="project" value="TreeGrafter"/>
</dbReference>
<dbReference type="PRINTS" id="PR00441">
    <property type="entry name" value="GPROTEINAI"/>
</dbReference>
<dbReference type="CDD" id="cd00066">
    <property type="entry name" value="G-alpha"/>
    <property type="match status" value="1"/>
</dbReference>
<dbReference type="InterPro" id="IPR001408">
    <property type="entry name" value="Gprotein_alpha_I"/>
</dbReference>
<dbReference type="FunFam" id="1.10.400.10:FF:000001">
    <property type="entry name" value="Guanine nucleotide-binding protein G(I) subunit alpha"/>
    <property type="match status" value="1"/>
</dbReference>
<keyword evidence="5 9" id="KW-0342">GTP-binding</keyword>
<dbReference type="PRINTS" id="PR00318">
    <property type="entry name" value="GPROTEINA"/>
</dbReference>
<name>A0A814EI46_9BILA</name>
<dbReference type="SUPFAM" id="SSF47895">
    <property type="entry name" value="Transducin (alpha subunit), insertion domain"/>
    <property type="match status" value="1"/>
</dbReference>
<feature type="binding site" evidence="9">
    <location>
        <begin position="574"/>
        <end position="580"/>
    </location>
    <ligand>
        <name>GTP</name>
        <dbReference type="ChEBI" id="CHEBI:37565"/>
    </ligand>
</feature>
<dbReference type="PROSITE" id="PS51882">
    <property type="entry name" value="G_ALPHA"/>
    <property type="match status" value="1"/>
</dbReference>
<reference evidence="12" key="1">
    <citation type="submission" date="2021-02" db="EMBL/GenBank/DDBJ databases">
        <authorList>
            <person name="Nowell W R."/>
        </authorList>
    </citation>
    <scope>NUCLEOTIDE SEQUENCE</scope>
</reference>
<dbReference type="Gene3D" id="1.25.40.20">
    <property type="entry name" value="Ankyrin repeat-containing domain"/>
    <property type="match status" value="1"/>
</dbReference>
<evidence type="ECO:0000256" key="3">
    <source>
        <dbReference type="ARBA" id="ARBA00022741"/>
    </source>
</evidence>
<dbReference type="EMBL" id="CAJNOT010000411">
    <property type="protein sequence ID" value="CAF0972605.1"/>
    <property type="molecule type" value="Genomic_DNA"/>
</dbReference>
<dbReference type="GO" id="GO:0005525">
    <property type="term" value="F:GTP binding"/>
    <property type="evidence" value="ECO:0007669"/>
    <property type="project" value="UniProtKB-KW"/>
</dbReference>
<comment type="caution">
    <text evidence="12">The sequence shown here is derived from an EMBL/GenBank/DDBJ whole genome shotgun (WGS) entry which is preliminary data.</text>
</comment>
<dbReference type="SUPFAM" id="SSF48403">
    <property type="entry name" value="Ankyrin repeat"/>
    <property type="match status" value="1"/>
</dbReference>
<feature type="binding site" evidence="9">
    <location>
        <begin position="668"/>
        <end position="671"/>
    </location>
    <ligand>
        <name>GTP</name>
        <dbReference type="ChEBI" id="CHEBI:37565"/>
    </ligand>
</feature>
<evidence type="ECO:0000256" key="10">
    <source>
        <dbReference type="PIRSR" id="PIRSR601019-2"/>
    </source>
</evidence>
<evidence type="ECO:0000256" key="7">
    <source>
        <dbReference type="ARBA" id="ARBA00023288"/>
    </source>
</evidence>
<keyword evidence="7" id="KW-0449">Lipoprotein</keyword>
<dbReference type="SMART" id="SM00275">
    <property type="entry name" value="G_alpha"/>
    <property type="match status" value="1"/>
</dbReference>
<dbReference type="Gene3D" id="1.10.400.10">
    <property type="entry name" value="GI Alpha 1, domain 2-like"/>
    <property type="match status" value="1"/>
</dbReference>
<dbReference type="SMART" id="SM00248">
    <property type="entry name" value="ANK"/>
    <property type="match status" value="3"/>
</dbReference>
<feature type="binding site" evidence="10">
    <location>
        <position position="580"/>
    </location>
    <ligand>
        <name>Mg(2+)</name>
        <dbReference type="ChEBI" id="CHEBI:18420"/>
    </ligand>
</feature>
<gene>
    <name evidence="12" type="ORF">ZHD862_LOCUS11081</name>
</gene>
<evidence type="ECO:0000313" key="13">
    <source>
        <dbReference type="Proteomes" id="UP000663864"/>
    </source>
</evidence>
<dbReference type="GO" id="GO:0031683">
    <property type="term" value="F:G-protein beta/gamma-subunit complex binding"/>
    <property type="evidence" value="ECO:0007669"/>
    <property type="project" value="InterPro"/>
</dbReference>
<dbReference type="PANTHER" id="PTHR10218">
    <property type="entry name" value="GTP-BINDING PROTEIN ALPHA SUBUNIT"/>
    <property type="match status" value="1"/>
</dbReference>
<dbReference type="FunFam" id="3.40.50.300:FF:002307">
    <property type="entry name" value="Guanine nucleotide-binding protein G(k) subunit alpha"/>
    <property type="match status" value="1"/>
</dbReference>
<evidence type="ECO:0000256" key="1">
    <source>
        <dbReference type="ARBA" id="ARBA00011356"/>
    </source>
</evidence>
<dbReference type="Proteomes" id="UP000663864">
    <property type="component" value="Unassembled WGS sequence"/>
</dbReference>
<keyword evidence="4 10" id="KW-0460">Magnesium</keyword>
<keyword evidence="6" id="KW-0807">Transducer</keyword>
<dbReference type="Pfam" id="PF12796">
    <property type="entry name" value="Ank_2"/>
    <property type="match status" value="1"/>
</dbReference>
<dbReference type="Gene3D" id="3.40.50.300">
    <property type="entry name" value="P-loop containing nucleotide triphosphate hydrolases"/>
    <property type="match status" value="1"/>
</dbReference>
<evidence type="ECO:0000256" key="4">
    <source>
        <dbReference type="ARBA" id="ARBA00022842"/>
    </source>
</evidence>
<dbReference type="InterPro" id="IPR036770">
    <property type="entry name" value="Ankyrin_rpt-contain_sf"/>
</dbReference>
<evidence type="ECO:0000313" key="12">
    <source>
        <dbReference type="EMBL" id="CAF0972605.1"/>
    </source>
</evidence>